<dbReference type="GO" id="GO:0016020">
    <property type="term" value="C:membrane"/>
    <property type="evidence" value="ECO:0007669"/>
    <property type="project" value="InterPro"/>
</dbReference>
<evidence type="ECO:0000259" key="3">
    <source>
        <dbReference type="Pfam" id="PF01464"/>
    </source>
</evidence>
<dbReference type="AlphaFoldDB" id="A0A1L3I7N8"/>
<dbReference type="CDD" id="cd00254">
    <property type="entry name" value="LT-like"/>
    <property type="match status" value="1"/>
</dbReference>
<feature type="domain" description="Transglycosylase SLT" evidence="3">
    <location>
        <begin position="175"/>
        <end position="266"/>
    </location>
</feature>
<organism evidence="4 5">
    <name type="scientific">Phaeobacter porticola</name>
    <dbReference type="NCBI Taxonomy" id="1844006"/>
    <lineage>
        <taxon>Bacteria</taxon>
        <taxon>Pseudomonadati</taxon>
        <taxon>Pseudomonadota</taxon>
        <taxon>Alphaproteobacteria</taxon>
        <taxon>Rhodobacterales</taxon>
        <taxon>Roseobacteraceae</taxon>
        <taxon>Phaeobacter</taxon>
    </lineage>
</organism>
<dbReference type="SUPFAM" id="SSF53955">
    <property type="entry name" value="Lysozyme-like"/>
    <property type="match status" value="1"/>
</dbReference>
<dbReference type="PANTHER" id="PTHR37423">
    <property type="entry name" value="SOLUBLE LYTIC MUREIN TRANSGLYCOSYLASE-RELATED"/>
    <property type="match status" value="1"/>
</dbReference>
<protein>
    <recommendedName>
        <fullName evidence="3">Transglycosylase SLT domain-containing protein</fullName>
    </recommendedName>
</protein>
<dbReference type="STRING" id="1844006.PhaeoP97_02737"/>
<dbReference type="EMBL" id="CP016364">
    <property type="protein sequence ID" value="APG48114.1"/>
    <property type="molecule type" value="Genomic_DNA"/>
</dbReference>
<dbReference type="Pfam" id="PF01464">
    <property type="entry name" value="SLT"/>
    <property type="match status" value="1"/>
</dbReference>
<evidence type="ECO:0000256" key="1">
    <source>
        <dbReference type="ARBA" id="ARBA00007734"/>
    </source>
</evidence>
<sequence>MSLWRSISGRLACRALVGQRIKLRVGGCAAARQWLRSGVAIILAVSIAVWGGGAGKSGAQETSKAAPAPFPKFEAKRIRPPKPGAKQRITIQIEPTAVAPTAPVSGEEAPATATQTGRYTGFWQDISDKLADSGPGRLAQALRALDGDTPVAAPRLQLLQDIASARGVQILTASVGTDVSPALVLAVIAVESAGKAEAISGAGAQGLMQLMPDTAARFGVSDALDSGENIAGGVKYLNWLMGEFNHDPILVLAGYNAGEGSVRSHAGVPPFAETRDYVPKVLAAFQVARGLCMTPPELITDGCVFRQMK</sequence>
<dbReference type="RefSeq" id="WP_072506482.1">
    <property type="nucleotide sequence ID" value="NZ_CP016364.1"/>
</dbReference>
<gene>
    <name evidence="4" type="ORF">PhaeoP97_02737</name>
</gene>
<dbReference type="PANTHER" id="PTHR37423:SF2">
    <property type="entry name" value="MEMBRANE-BOUND LYTIC MUREIN TRANSGLYCOSYLASE C"/>
    <property type="match status" value="1"/>
</dbReference>
<evidence type="ECO:0000313" key="5">
    <source>
        <dbReference type="Proteomes" id="UP000183859"/>
    </source>
</evidence>
<keyword evidence="5" id="KW-1185">Reference proteome</keyword>
<evidence type="ECO:0000256" key="2">
    <source>
        <dbReference type="ARBA" id="ARBA00009387"/>
    </source>
</evidence>
<reference evidence="5" key="1">
    <citation type="submission" date="2016-07" db="EMBL/GenBank/DDBJ databases">
        <title>Phaeobacter portensis sp. nov., a tropodithietic acid producing bacterium isolated from a German harbor.</title>
        <authorList>
            <person name="Freese H.M."/>
            <person name="Bunk B."/>
            <person name="Breider S."/>
            <person name="Brinkhoff T."/>
        </authorList>
    </citation>
    <scope>NUCLEOTIDE SEQUENCE [LARGE SCALE GENOMIC DNA]</scope>
    <source>
        <strain evidence="5">P97</strain>
    </source>
</reference>
<name>A0A1L3I7N8_9RHOB</name>
<evidence type="ECO:0000313" key="4">
    <source>
        <dbReference type="EMBL" id="APG48114.1"/>
    </source>
</evidence>
<dbReference type="OrthoDB" id="9815002at2"/>
<dbReference type="PROSITE" id="PS00922">
    <property type="entry name" value="TRANSGLYCOSYLASE"/>
    <property type="match status" value="1"/>
</dbReference>
<dbReference type="GO" id="GO:0008933">
    <property type="term" value="F:peptidoglycan lytic transglycosylase activity"/>
    <property type="evidence" value="ECO:0007669"/>
    <property type="project" value="InterPro"/>
</dbReference>
<comment type="similarity">
    <text evidence="1">Belongs to the transglycosylase Slt family.</text>
</comment>
<dbReference type="InterPro" id="IPR008258">
    <property type="entry name" value="Transglycosylase_SLT_dom_1"/>
</dbReference>
<dbReference type="Gene3D" id="1.10.530.10">
    <property type="match status" value="1"/>
</dbReference>
<dbReference type="Proteomes" id="UP000183859">
    <property type="component" value="Chromosome"/>
</dbReference>
<dbReference type="InterPro" id="IPR000189">
    <property type="entry name" value="Transglyc_AS"/>
</dbReference>
<comment type="similarity">
    <text evidence="2">Belongs to the virb1 family.</text>
</comment>
<accession>A0A1L3I7N8</accession>
<dbReference type="InterPro" id="IPR023346">
    <property type="entry name" value="Lysozyme-like_dom_sf"/>
</dbReference>
<proteinExistence type="inferred from homology"/>
<dbReference type="GO" id="GO:0000270">
    <property type="term" value="P:peptidoglycan metabolic process"/>
    <property type="evidence" value="ECO:0007669"/>
    <property type="project" value="InterPro"/>
</dbReference>
<dbReference type="KEGG" id="php:PhaeoP97_02737"/>